<dbReference type="EMBL" id="AP023174">
    <property type="protein sequence ID" value="BCF88691.1"/>
    <property type="molecule type" value="Genomic_DNA"/>
</dbReference>
<keyword evidence="2" id="KW-1185">Reference proteome</keyword>
<gene>
    <name evidence="1" type="ORF">PPGU16_17580</name>
</gene>
<dbReference type="Proteomes" id="UP000510888">
    <property type="component" value="Chromosome 1"/>
</dbReference>
<reference evidence="1 2" key="1">
    <citation type="journal article" date="2020" name="Genes (Basel)">
        <title>Genomic Comparison of Insect Gut Symbionts from Divergent Burkholderia Subclades.</title>
        <authorList>
            <person name="Takeshita K."/>
            <person name="Kikuchi Y."/>
        </authorList>
    </citation>
    <scope>NUCLEOTIDE SEQUENCE [LARGE SCALE GENOMIC DNA]</scope>
    <source>
        <strain evidence="1 2">PGU16</strain>
    </source>
</reference>
<name>A0A7I8BKI5_9BURK</name>
<sequence length="117" mass="13644">MRMTFIIPAAFTVYDVPQRDRPPCVLELEVIELVRTHANPGWRFRKTVRRGGRITYTAYVRLPGWITAPEKWPRLETGEVEITVPMHFNQRAAFPEFPPGKNRVRLDDVLQLRGEPC</sequence>
<dbReference type="RefSeq" id="WP_180719682.1">
    <property type="nucleotide sequence ID" value="NZ_AP023174.1"/>
</dbReference>
<proteinExistence type="predicted"/>
<evidence type="ECO:0000313" key="1">
    <source>
        <dbReference type="EMBL" id="BCF88691.1"/>
    </source>
</evidence>
<dbReference type="KEGG" id="plad:PPGU16_17580"/>
<protein>
    <submittedName>
        <fullName evidence="1">Uncharacterized protein</fullName>
    </submittedName>
</protein>
<accession>A0A7I8BKI5</accession>
<dbReference type="AlphaFoldDB" id="A0A7I8BKI5"/>
<organism evidence="1 2">
    <name type="scientific">Paraburkholderia largidicola</name>
    <dbReference type="NCBI Taxonomy" id="3014751"/>
    <lineage>
        <taxon>Bacteria</taxon>
        <taxon>Pseudomonadati</taxon>
        <taxon>Pseudomonadota</taxon>
        <taxon>Betaproteobacteria</taxon>
        <taxon>Burkholderiales</taxon>
        <taxon>Burkholderiaceae</taxon>
        <taxon>Paraburkholderia</taxon>
    </lineage>
</organism>
<evidence type="ECO:0000313" key="2">
    <source>
        <dbReference type="Proteomes" id="UP000510888"/>
    </source>
</evidence>